<dbReference type="InterPro" id="IPR004794">
    <property type="entry name" value="Eubact_RibD"/>
</dbReference>
<feature type="active site" description="Proton donor" evidence="15">
    <location>
        <position position="66"/>
    </location>
</feature>
<evidence type="ECO:0000313" key="19">
    <source>
        <dbReference type="EMBL" id="GAO10831.1"/>
    </source>
</evidence>
<dbReference type="PROSITE" id="PS51747">
    <property type="entry name" value="CYT_DCMP_DEAMINASES_2"/>
    <property type="match status" value="1"/>
</dbReference>
<dbReference type="PROSITE" id="PS00903">
    <property type="entry name" value="CYT_DCMP_DEAMINASES_1"/>
    <property type="match status" value="1"/>
</dbReference>
<dbReference type="GO" id="GO:0008835">
    <property type="term" value="F:diaminohydroxyphosphoribosylaminopyrimidine deaminase activity"/>
    <property type="evidence" value="ECO:0007669"/>
    <property type="project" value="UniProtKB-EC"/>
</dbReference>
<comment type="pathway">
    <text evidence="2 14">Cofactor biosynthesis; riboflavin biosynthesis; 5-amino-6-(D-ribitylamino)uracil from GTP: step 2/4.</text>
</comment>
<organism evidence="19 20">
    <name type="scientific">Streptomyces lydicamycinicus</name>
    <dbReference type="NCBI Taxonomy" id="1546107"/>
    <lineage>
        <taxon>Bacteria</taxon>
        <taxon>Bacillati</taxon>
        <taxon>Actinomycetota</taxon>
        <taxon>Actinomycetes</taxon>
        <taxon>Kitasatosporales</taxon>
        <taxon>Streptomycetaceae</taxon>
        <taxon>Streptomyces</taxon>
    </lineage>
</organism>
<comment type="function">
    <text evidence="1 14">Converts 2,5-diamino-6-(ribosylamino)-4(3h)-pyrimidinone 5'-phosphate into 5-amino-6-(ribosylamino)-2,4(1h,3h)-pyrimidinedione 5'-phosphate.</text>
</comment>
<evidence type="ECO:0000256" key="1">
    <source>
        <dbReference type="ARBA" id="ARBA00002151"/>
    </source>
</evidence>
<evidence type="ECO:0000256" key="4">
    <source>
        <dbReference type="ARBA" id="ARBA00005259"/>
    </source>
</evidence>
<dbReference type="GO" id="GO:0009231">
    <property type="term" value="P:riboflavin biosynthetic process"/>
    <property type="evidence" value="ECO:0007669"/>
    <property type="project" value="UniProtKB-UniPathway"/>
</dbReference>
<dbReference type="InterPro" id="IPR024072">
    <property type="entry name" value="DHFR-like_dom_sf"/>
</dbReference>
<comment type="caution">
    <text evidence="19">The sequence shown here is derived from an EMBL/GenBank/DDBJ whole genome shotgun (WGS) entry which is preliminary data.</text>
</comment>
<dbReference type="CDD" id="cd01284">
    <property type="entry name" value="Riboflavin_deaminase-reductase"/>
    <property type="match status" value="1"/>
</dbReference>
<dbReference type="PANTHER" id="PTHR38011:SF7">
    <property type="entry name" value="2,5-DIAMINO-6-RIBOSYLAMINO-4(3H)-PYRIMIDINONE 5'-PHOSPHATE REDUCTASE"/>
    <property type="match status" value="1"/>
</dbReference>
<reference evidence="19 20" key="2">
    <citation type="journal article" date="2015" name="Stand. Genomic Sci.">
        <title>Draft genome sequence of marine-derived Streptomyces sp. TP-A0598, a producer of anti-MRSA antibiotic lydicamycins.</title>
        <authorList>
            <person name="Komaki H."/>
            <person name="Ichikawa N."/>
            <person name="Hosoyama A."/>
            <person name="Fujita N."/>
            <person name="Igarashi Y."/>
        </authorList>
    </citation>
    <scope>NUCLEOTIDE SEQUENCE [LARGE SCALE GENOMIC DNA]</scope>
    <source>
        <strain evidence="19 20">NBRC 110027</strain>
    </source>
</reference>
<keyword evidence="14" id="KW-0378">Hydrolase</keyword>
<dbReference type="NCBIfam" id="TIGR00227">
    <property type="entry name" value="ribD_Cterm"/>
    <property type="match status" value="1"/>
</dbReference>
<dbReference type="Gene3D" id="3.40.430.10">
    <property type="entry name" value="Dihydrofolate Reductase, subunit A"/>
    <property type="match status" value="1"/>
</dbReference>
<evidence type="ECO:0000256" key="10">
    <source>
        <dbReference type="ARBA" id="ARBA00023002"/>
    </source>
</evidence>
<dbReference type="SUPFAM" id="SSF53597">
    <property type="entry name" value="Dihydrofolate reductase-like"/>
    <property type="match status" value="1"/>
</dbReference>
<name>A0A0P4RB98_9ACTN</name>
<feature type="binding site" evidence="16">
    <location>
        <position position="196"/>
    </location>
    <ligand>
        <name>substrate</name>
    </ligand>
</feature>
<evidence type="ECO:0000256" key="13">
    <source>
        <dbReference type="ARBA" id="ARBA00049886"/>
    </source>
</evidence>
<feature type="binding site" evidence="16">
    <location>
        <position position="219"/>
    </location>
    <ligand>
        <name>substrate</name>
    </ligand>
</feature>
<dbReference type="InterPro" id="IPR050765">
    <property type="entry name" value="Riboflavin_Biosynth_HTPR"/>
</dbReference>
<keyword evidence="9 14" id="KW-0521">NADP</keyword>
<dbReference type="InterPro" id="IPR016192">
    <property type="entry name" value="APOBEC/CMP_deaminase_Zn-bd"/>
</dbReference>
<comment type="catalytic activity">
    <reaction evidence="12 14">
        <text>5-amino-6-(5-phospho-D-ribitylamino)uracil + NADP(+) = 5-amino-6-(5-phospho-D-ribosylamino)uracil + NADPH + H(+)</text>
        <dbReference type="Rhea" id="RHEA:17845"/>
        <dbReference type="ChEBI" id="CHEBI:15378"/>
        <dbReference type="ChEBI" id="CHEBI:57783"/>
        <dbReference type="ChEBI" id="CHEBI:58349"/>
        <dbReference type="ChEBI" id="CHEBI:58421"/>
        <dbReference type="ChEBI" id="CHEBI:58453"/>
        <dbReference type="EC" id="1.1.1.193"/>
    </reaction>
</comment>
<keyword evidence="8 14" id="KW-0862">Zinc</keyword>
<comment type="pathway">
    <text evidence="3 14">Cofactor biosynthesis; riboflavin biosynthesis; 5-amino-6-(D-ribitylamino)uracil from GTP: step 3/4.</text>
</comment>
<feature type="domain" description="CMP/dCMP-type deaminase" evidence="18">
    <location>
        <begin position="14"/>
        <end position="127"/>
    </location>
</feature>
<feature type="binding site" evidence="16">
    <location>
        <begin position="303"/>
        <end position="309"/>
    </location>
    <ligand>
        <name>NADP(+)</name>
        <dbReference type="ChEBI" id="CHEBI:58349"/>
    </ligand>
</feature>
<dbReference type="InterPro" id="IPR016193">
    <property type="entry name" value="Cytidine_deaminase-like"/>
</dbReference>
<sequence>MTPDGSEAGPAFSDGERAAMRRAVTLARRGLGTVAPNPVVGAVILDPNGRTAGEGWHRKAGGPHAEVHALRAAGSRAEGGTALVTLEPCSRQGRTGPCTRALLRAGIRRVIYAVSDPTLSGEGASALCRSGAEVRSGLLAEQAAEANHAWLTAVVTRRPHVTLKLATTLDGRIAARDGSSRWITGPPARRDTHRLRARVDAIAVGSSTVLADDPALTARTAAGRPCARQPVRVVFDRRLRTPACSRLASDGAAPTWILTTRPAADHALGSAEPVTIGPGSRYLTEALHTLYDRGIRSLLVEGGATLAGALLGEGLVDRVIWYSAPRLLGQDGAPAVRGLEVPSCAGTPGFRVLGVRRVGEDVRTVLEPDPVRRK</sequence>
<dbReference type="RefSeq" id="WP_245698696.1">
    <property type="nucleotide sequence ID" value="NZ_BBNO01000007.1"/>
</dbReference>
<feature type="binding site" evidence="16">
    <location>
        <position position="208"/>
    </location>
    <ligand>
        <name>NADP(+)</name>
        <dbReference type="ChEBI" id="CHEBI:58349"/>
    </ligand>
</feature>
<dbReference type="Pfam" id="PF00383">
    <property type="entry name" value="dCMP_cyt_deam_1"/>
    <property type="match status" value="1"/>
</dbReference>
<reference evidence="20" key="1">
    <citation type="submission" date="2014-09" db="EMBL/GenBank/DDBJ databases">
        <title>Whole genome shotgun sequence of Streptomyces sp. NBRC 110027.</title>
        <authorList>
            <person name="Komaki H."/>
            <person name="Ichikawa N."/>
            <person name="Katano-Makiyama Y."/>
            <person name="Hosoyama A."/>
            <person name="Hashimoto M."/>
            <person name="Uohara A."/>
            <person name="Kitahashi Y."/>
            <person name="Ohji S."/>
            <person name="Kimura A."/>
            <person name="Yamazoe A."/>
            <person name="Igarashi Y."/>
            <person name="Fujita N."/>
        </authorList>
    </citation>
    <scope>NUCLEOTIDE SEQUENCE [LARGE SCALE GENOMIC DNA]</scope>
    <source>
        <strain evidence="20">NBRC 110027</strain>
    </source>
</reference>
<keyword evidence="11" id="KW-0511">Multifunctional enzyme</keyword>
<dbReference type="UniPathway" id="UPA00275">
    <property type="reaction ID" value="UER00401"/>
</dbReference>
<feature type="binding site" evidence="17">
    <location>
        <position position="98"/>
    </location>
    <ligand>
        <name>Zn(2+)</name>
        <dbReference type="ChEBI" id="CHEBI:29105"/>
        <note>catalytic</note>
    </ligand>
</feature>
<dbReference type="Proteomes" id="UP000048965">
    <property type="component" value="Unassembled WGS sequence"/>
</dbReference>
<feature type="binding site" evidence="17">
    <location>
        <position position="64"/>
    </location>
    <ligand>
        <name>Zn(2+)</name>
        <dbReference type="ChEBI" id="CHEBI:29105"/>
        <note>catalytic</note>
    </ligand>
</feature>
<dbReference type="EC" id="1.1.1.193" evidence="14"/>
<dbReference type="AlphaFoldDB" id="A0A0P4RB98"/>
<accession>A0A0P4RB98</accession>
<dbReference type="NCBIfam" id="TIGR00326">
    <property type="entry name" value="eubact_ribD"/>
    <property type="match status" value="1"/>
</dbReference>
<feature type="binding site" evidence="16">
    <location>
        <position position="180"/>
    </location>
    <ligand>
        <name>substrate</name>
    </ligand>
</feature>
<protein>
    <recommendedName>
        <fullName evidence="14">Riboflavin biosynthesis protein RibD</fullName>
    </recommendedName>
    <domain>
        <recommendedName>
            <fullName evidence="14">Diaminohydroxyphosphoribosylaminopyrimidine deaminase</fullName>
            <shortName evidence="14">DRAP deaminase</shortName>
            <ecNumber evidence="14">3.5.4.26</ecNumber>
        </recommendedName>
        <alternativeName>
            <fullName evidence="14">Riboflavin-specific deaminase</fullName>
        </alternativeName>
    </domain>
    <domain>
        <recommendedName>
            <fullName evidence="14">5-amino-6-(5-phosphoribosylamino)uracil reductase</fullName>
            <ecNumber evidence="14">1.1.1.193</ecNumber>
        </recommendedName>
        <alternativeName>
            <fullName evidence="14">HTP reductase</fullName>
        </alternativeName>
    </domain>
</protein>
<dbReference type="InterPro" id="IPR002125">
    <property type="entry name" value="CMP_dCMP_dom"/>
</dbReference>
<dbReference type="GO" id="GO:0008270">
    <property type="term" value="F:zinc ion binding"/>
    <property type="evidence" value="ECO:0007669"/>
    <property type="project" value="InterPro"/>
</dbReference>
<feature type="binding site" evidence="16">
    <location>
        <position position="166"/>
    </location>
    <ligand>
        <name>NADP(+)</name>
        <dbReference type="ChEBI" id="CHEBI:58349"/>
    </ligand>
</feature>
<feature type="binding site" evidence="16">
    <location>
        <position position="212"/>
    </location>
    <ligand>
        <name>NADP(+)</name>
        <dbReference type="ChEBI" id="CHEBI:58349"/>
    </ligand>
</feature>
<comment type="similarity">
    <text evidence="4 14">In the N-terminal section; belongs to the cytidine and deoxycytidylate deaminase family.</text>
</comment>
<dbReference type="EMBL" id="BBNO01000007">
    <property type="protein sequence ID" value="GAO10831.1"/>
    <property type="molecule type" value="Genomic_DNA"/>
</dbReference>
<dbReference type="Pfam" id="PF01872">
    <property type="entry name" value="RibD_C"/>
    <property type="match status" value="1"/>
</dbReference>
<feature type="binding site" evidence="16">
    <location>
        <position position="301"/>
    </location>
    <ligand>
        <name>substrate</name>
    </ligand>
</feature>
<feature type="binding site" evidence="16">
    <location>
        <position position="216"/>
    </location>
    <ligand>
        <name>substrate</name>
    </ligand>
</feature>
<dbReference type="GO" id="GO:0008703">
    <property type="term" value="F:5-amino-6-(5-phosphoribosylamino)uracil reductase activity"/>
    <property type="evidence" value="ECO:0007669"/>
    <property type="project" value="UniProtKB-EC"/>
</dbReference>
<proteinExistence type="inferred from homology"/>
<dbReference type="PANTHER" id="PTHR38011">
    <property type="entry name" value="DIHYDROFOLATE REDUCTASE FAMILY PROTEIN (AFU_ORTHOLOGUE AFUA_8G06820)"/>
    <property type="match status" value="1"/>
</dbReference>
<comment type="similarity">
    <text evidence="5 14">In the C-terminal section; belongs to the HTP reductase family.</text>
</comment>
<keyword evidence="6 14" id="KW-0686">Riboflavin biosynthesis</keyword>
<evidence type="ECO:0000256" key="5">
    <source>
        <dbReference type="ARBA" id="ARBA00007417"/>
    </source>
</evidence>
<feature type="binding site" evidence="16">
    <location>
        <position position="182"/>
    </location>
    <ligand>
        <name>NADP(+)</name>
        <dbReference type="ChEBI" id="CHEBI:58349"/>
    </ligand>
</feature>
<evidence type="ECO:0000256" key="6">
    <source>
        <dbReference type="ARBA" id="ARBA00022619"/>
    </source>
</evidence>
<dbReference type="SUPFAM" id="SSF53927">
    <property type="entry name" value="Cytidine deaminase-like"/>
    <property type="match status" value="1"/>
</dbReference>
<keyword evidence="10 14" id="KW-0560">Oxidoreductase</keyword>
<evidence type="ECO:0000259" key="18">
    <source>
        <dbReference type="PROSITE" id="PS51747"/>
    </source>
</evidence>
<evidence type="ECO:0000256" key="17">
    <source>
        <dbReference type="PIRSR" id="PIRSR006769-3"/>
    </source>
</evidence>
<evidence type="ECO:0000313" key="20">
    <source>
        <dbReference type="Proteomes" id="UP000048965"/>
    </source>
</evidence>
<evidence type="ECO:0000256" key="11">
    <source>
        <dbReference type="ARBA" id="ARBA00023268"/>
    </source>
</evidence>
<evidence type="ECO:0000256" key="8">
    <source>
        <dbReference type="ARBA" id="ARBA00022833"/>
    </source>
</evidence>
<evidence type="ECO:0000256" key="15">
    <source>
        <dbReference type="PIRSR" id="PIRSR006769-1"/>
    </source>
</evidence>
<feature type="binding site" evidence="17">
    <location>
        <position position="89"/>
    </location>
    <ligand>
        <name>Zn(2+)</name>
        <dbReference type="ChEBI" id="CHEBI:29105"/>
        <note>catalytic</note>
    </ligand>
</feature>
<evidence type="ECO:0000256" key="3">
    <source>
        <dbReference type="ARBA" id="ARBA00004910"/>
    </source>
</evidence>
<evidence type="ECO:0000256" key="14">
    <source>
        <dbReference type="PIRNR" id="PIRNR006769"/>
    </source>
</evidence>
<evidence type="ECO:0000256" key="2">
    <source>
        <dbReference type="ARBA" id="ARBA00004882"/>
    </source>
</evidence>
<keyword evidence="20" id="KW-1185">Reference proteome</keyword>
<dbReference type="InterPro" id="IPR002734">
    <property type="entry name" value="RibDG_C"/>
</dbReference>
<evidence type="ECO:0000256" key="16">
    <source>
        <dbReference type="PIRSR" id="PIRSR006769-2"/>
    </source>
</evidence>
<evidence type="ECO:0000256" key="9">
    <source>
        <dbReference type="ARBA" id="ARBA00022857"/>
    </source>
</evidence>
<dbReference type="Gene3D" id="3.40.140.10">
    <property type="entry name" value="Cytidine Deaminase, domain 2"/>
    <property type="match status" value="1"/>
</dbReference>
<dbReference type="GO" id="GO:0050661">
    <property type="term" value="F:NADP binding"/>
    <property type="evidence" value="ECO:0007669"/>
    <property type="project" value="InterPro"/>
</dbReference>
<gene>
    <name evidence="19" type="primary">ribD</name>
    <name evidence="19" type="ORF">TPA0598_07_05550</name>
</gene>
<dbReference type="EC" id="3.5.4.26" evidence="14"/>
<evidence type="ECO:0000256" key="7">
    <source>
        <dbReference type="ARBA" id="ARBA00022723"/>
    </source>
</evidence>
<dbReference type="InterPro" id="IPR011549">
    <property type="entry name" value="RibD_C"/>
</dbReference>
<keyword evidence="7 14" id="KW-0479">Metal-binding</keyword>
<comment type="catalytic activity">
    <reaction evidence="13 14">
        <text>2,5-diamino-6-hydroxy-4-(5-phosphoribosylamino)-pyrimidine + H2O + H(+) = 5-amino-6-(5-phospho-D-ribosylamino)uracil + NH4(+)</text>
        <dbReference type="Rhea" id="RHEA:21868"/>
        <dbReference type="ChEBI" id="CHEBI:15377"/>
        <dbReference type="ChEBI" id="CHEBI:15378"/>
        <dbReference type="ChEBI" id="CHEBI:28938"/>
        <dbReference type="ChEBI" id="CHEBI:58453"/>
        <dbReference type="ChEBI" id="CHEBI:58614"/>
        <dbReference type="EC" id="3.5.4.26"/>
    </reaction>
</comment>
<dbReference type="PIRSF" id="PIRSF006769">
    <property type="entry name" value="RibD"/>
    <property type="match status" value="1"/>
</dbReference>
<comment type="cofactor">
    <cofactor evidence="14 17">
        <name>Zn(2+)</name>
        <dbReference type="ChEBI" id="CHEBI:29105"/>
    </cofactor>
    <text evidence="14 17">Binds 1 zinc ion.</text>
</comment>
<evidence type="ECO:0000256" key="12">
    <source>
        <dbReference type="ARBA" id="ARBA00049861"/>
    </source>
</evidence>